<feature type="modified residue" description="4-aspartylphosphate" evidence="4">
    <location>
        <position position="54"/>
    </location>
</feature>
<dbReference type="PANTHER" id="PTHR43280">
    <property type="entry name" value="ARAC-FAMILY TRANSCRIPTIONAL REGULATOR"/>
    <property type="match status" value="1"/>
</dbReference>
<dbReference type="SUPFAM" id="SSF52172">
    <property type="entry name" value="CheY-like"/>
    <property type="match status" value="1"/>
</dbReference>
<dbReference type="PROSITE" id="PS50110">
    <property type="entry name" value="RESPONSE_REGULATORY"/>
    <property type="match status" value="1"/>
</dbReference>
<dbReference type="RefSeq" id="WP_188176312.1">
    <property type="nucleotide sequence ID" value="NZ_JACVVD010000007.1"/>
</dbReference>
<keyword evidence="3" id="KW-0804">Transcription</keyword>
<dbReference type="SUPFAM" id="SSF46689">
    <property type="entry name" value="Homeodomain-like"/>
    <property type="match status" value="2"/>
</dbReference>
<dbReference type="InterPro" id="IPR018060">
    <property type="entry name" value="HTH_AraC"/>
</dbReference>
<dbReference type="Pfam" id="PF00072">
    <property type="entry name" value="Response_reg"/>
    <property type="match status" value="1"/>
</dbReference>
<gene>
    <name evidence="7" type="ORF">ICC18_20685</name>
</gene>
<evidence type="ECO:0000256" key="2">
    <source>
        <dbReference type="ARBA" id="ARBA00023125"/>
    </source>
</evidence>
<evidence type="ECO:0000256" key="3">
    <source>
        <dbReference type="ARBA" id="ARBA00023163"/>
    </source>
</evidence>
<dbReference type="GO" id="GO:0000160">
    <property type="term" value="P:phosphorelay signal transduction system"/>
    <property type="evidence" value="ECO:0007669"/>
    <property type="project" value="InterPro"/>
</dbReference>
<reference evidence="7" key="1">
    <citation type="submission" date="2020-09" db="EMBL/GenBank/DDBJ databases">
        <title>Draft Genome Sequence of Paenibacillus sp. WST5.</title>
        <authorList>
            <person name="Bao Z."/>
        </authorList>
    </citation>
    <scope>NUCLEOTIDE SEQUENCE</scope>
    <source>
        <strain evidence="7">WST5</strain>
    </source>
</reference>
<dbReference type="PANTHER" id="PTHR43280:SF28">
    <property type="entry name" value="HTH-TYPE TRANSCRIPTIONAL ACTIVATOR RHAS"/>
    <property type="match status" value="1"/>
</dbReference>
<keyword evidence="4" id="KW-0597">Phosphoprotein</keyword>
<dbReference type="Proteomes" id="UP000650466">
    <property type="component" value="Unassembled WGS sequence"/>
</dbReference>
<accession>A0A926QLL6</accession>
<organism evidence="7 8">
    <name type="scientific">Paenibacillus sedimenti</name>
    <dbReference type="NCBI Taxonomy" id="2770274"/>
    <lineage>
        <taxon>Bacteria</taxon>
        <taxon>Bacillati</taxon>
        <taxon>Bacillota</taxon>
        <taxon>Bacilli</taxon>
        <taxon>Bacillales</taxon>
        <taxon>Paenibacillaceae</taxon>
        <taxon>Paenibacillus</taxon>
    </lineage>
</organism>
<evidence type="ECO:0000256" key="1">
    <source>
        <dbReference type="ARBA" id="ARBA00023015"/>
    </source>
</evidence>
<dbReference type="GO" id="GO:0003700">
    <property type="term" value="F:DNA-binding transcription factor activity"/>
    <property type="evidence" value="ECO:0007669"/>
    <property type="project" value="InterPro"/>
</dbReference>
<dbReference type="Gene3D" id="1.10.10.60">
    <property type="entry name" value="Homeodomain-like"/>
    <property type="match status" value="2"/>
</dbReference>
<dbReference type="SMART" id="SM00448">
    <property type="entry name" value="REC"/>
    <property type="match status" value="1"/>
</dbReference>
<evidence type="ECO:0000313" key="7">
    <source>
        <dbReference type="EMBL" id="MBD0382539.1"/>
    </source>
</evidence>
<comment type="caution">
    <text evidence="7">The sequence shown here is derived from an EMBL/GenBank/DDBJ whole genome shotgun (WGS) entry which is preliminary data.</text>
</comment>
<dbReference type="InterPro" id="IPR011006">
    <property type="entry name" value="CheY-like_superfamily"/>
</dbReference>
<name>A0A926QLL6_9BACL</name>
<dbReference type="CDD" id="cd17536">
    <property type="entry name" value="REC_YesN-like"/>
    <property type="match status" value="1"/>
</dbReference>
<evidence type="ECO:0000313" key="8">
    <source>
        <dbReference type="Proteomes" id="UP000650466"/>
    </source>
</evidence>
<dbReference type="PROSITE" id="PS01124">
    <property type="entry name" value="HTH_ARAC_FAMILY_2"/>
    <property type="match status" value="1"/>
</dbReference>
<dbReference type="InterPro" id="IPR009057">
    <property type="entry name" value="Homeodomain-like_sf"/>
</dbReference>
<evidence type="ECO:0000256" key="4">
    <source>
        <dbReference type="PROSITE-ProRule" id="PRU00169"/>
    </source>
</evidence>
<dbReference type="InterPro" id="IPR001789">
    <property type="entry name" value="Sig_transdc_resp-reg_receiver"/>
</dbReference>
<feature type="domain" description="HTH araC/xylS-type" evidence="5">
    <location>
        <begin position="394"/>
        <end position="492"/>
    </location>
</feature>
<dbReference type="GO" id="GO:0043565">
    <property type="term" value="F:sequence-specific DNA binding"/>
    <property type="evidence" value="ECO:0007669"/>
    <property type="project" value="InterPro"/>
</dbReference>
<dbReference type="Pfam" id="PF12833">
    <property type="entry name" value="HTH_18"/>
    <property type="match status" value="1"/>
</dbReference>
<sequence length="496" mass="55838">MKIVVADDEQWVRLGLISMIQEMETAWEVAGEAKDGEELVELTSAIQPEAAIVDIRMPGLNGIEAIRKARLLSPLTRWIILTGYSDFEYARQALQMGVSDYLLKPVNPEELEKVVTHISQGNRLVIQQLNQQFENQLFSLLHGMVSLESANGLLRNGVFTGGMVLIDTSGSPADYAELQTRWLQGGRQVVQQNIVYGVHLALLPLPGGELVWVGVRDPHNSESERCLQRLEAEILSSVKQLRSEVTALTVAETGEAAGFSEFQQRLKRLQERAYLRVAADGLDRRWTLQELEDLERSDGSLVLKAAKLALQLQQEFKNGLYMKYQTTLQELERFLTRAAADERRGIEVYLRKVFPDITRSDASGRSTGLTERLRLLGEDLLAVGQVAEPPDVVKQVLAYIERNYMNNIGISQIAGELNMTQSYLSTLFHKRTGTTFIKHLTQVRILKAKELLTKTNLQVGQVAEEVGYYSTRHFTKLFTEIVGIYPSDFKKSQSSR</sequence>
<dbReference type="EMBL" id="JACVVD010000007">
    <property type="protein sequence ID" value="MBD0382539.1"/>
    <property type="molecule type" value="Genomic_DNA"/>
</dbReference>
<dbReference type="SMART" id="SM00342">
    <property type="entry name" value="HTH_ARAC"/>
    <property type="match status" value="1"/>
</dbReference>
<proteinExistence type="predicted"/>
<protein>
    <submittedName>
        <fullName evidence="7">Response regulator</fullName>
    </submittedName>
</protein>
<feature type="domain" description="Response regulatory" evidence="6">
    <location>
        <begin position="2"/>
        <end position="119"/>
    </location>
</feature>
<keyword evidence="1" id="KW-0805">Transcription regulation</keyword>
<keyword evidence="8" id="KW-1185">Reference proteome</keyword>
<evidence type="ECO:0000259" key="5">
    <source>
        <dbReference type="PROSITE" id="PS01124"/>
    </source>
</evidence>
<dbReference type="Gene3D" id="3.40.50.2300">
    <property type="match status" value="1"/>
</dbReference>
<evidence type="ECO:0000259" key="6">
    <source>
        <dbReference type="PROSITE" id="PS50110"/>
    </source>
</evidence>
<dbReference type="AlphaFoldDB" id="A0A926QLL6"/>
<keyword evidence="2" id="KW-0238">DNA-binding</keyword>